<sequence length="46" mass="4663">MQAEPATASSLIRAGALQNATAAEPGAAQTYSAAVNWKSPTAGRFQ</sequence>
<reference evidence="1 2" key="1">
    <citation type="journal article" date="2018" name="Front. Plant Sci.">
        <title>Red Clover (Trifolium pratense) and Zigzag Clover (T. medium) - A Picture of Genomic Similarities and Differences.</title>
        <authorList>
            <person name="Dluhosova J."/>
            <person name="Istvanek J."/>
            <person name="Nedelnik J."/>
            <person name="Repkova J."/>
        </authorList>
    </citation>
    <scope>NUCLEOTIDE SEQUENCE [LARGE SCALE GENOMIC DNA]</scope>
    <source>
        <strain evidence="2">cv. 10/8</strain>
        <tissue evidence="1">Leaf</tissue>
    </source>
</reference>
<dbReference type="Proteomes" id="UP000265520">
    <property type="component" value="Unassembled WGS sequence"/>
</dbReference>
<keyword evidence="2" id="KW-1185">Reference proteome</keyword>
<feature type="non-terminal residue" evidence="1">
    <location>
        <position position="46"/>
    </location>
</feature>
<dbReference type="EMBL" id="LXQA010637726">
    <property type="protein sequence ID" value="MCI63467.1"/>
    <property type="molecule type" value="Genomic_DNA"/>
</dbReference>
<name>A0A392TSN8_9FABA</name>
<evidence type="ECO:0000313" key="2">
    <source>
        <dbReference type="Proteomes" id="UP000265520"/>
    </source>
</evidence>
<dbReference type="AlphaFoldDB" id="A0A392TSN8"/>
<organism evidence="1 2">
    <name type="scientific">Trifolium medium</name>
    <dbReference type="NCBI Taxonomy" id="97028"/>
    <lineage>
        <taxon>Eukaryota</taxon>
        <taxon>Viridiplantae</taxon>
        <taxon>Streptophyta</taxon>
        <taxon>Embryophyta</taxon>
        <taxon>Tracheophyta</taxon>
        <taxon>Spermatophyta</taxon>
        <taxon>Magnoliopsida</taxon>
        <taxon>eudicotyledons</taxon>
        <taxon>Gunneridae</taxon>
        <taxon>Pentapetalae</taxon>
        <taxon>rosids</taxon>
        <taxon>fabids</taxon>
        <taxon>Fabales</taxon>
        <taxon>Fabaceae</taxon>
        <taxon>Papilionoideae</taxon>
        <taxon>50 kb inversion clade</taxon>
        <taxon>NPAAA clade</taxon>
        <taxon>Hologalegina</taxon>
        <taxon>IRL clade</taxon>
        <taxon>Trifolieae</taxon>
        <taxon>Trifolium</taxon>
    </lineage>
</organism>
<evidence type="ECO:0000313" key="1">
    <source>
        <dbReference type="EMBL" id="MCI63467.1"/>
    </source>
</evidence>
<accession>A0A392TSN8</accession>
<proteinExistence type="predicted"/>
<comment type="caution">
    <text evidence="1">The sequence shown here is derived from an EMBL/GenBank/DDBJ whole genome shotgun (WGS) entry which is preliminary data.</text>
</comment>
<protein>
    <submittedName>
        <fullName evidence="1">Uncharacterized protein</fullName>
    </submittedName>
</protein>